<keyword evidence="10" id="KW-1185">Reference proteome</keyword>
<dbReference type="PANTHER" id="PTHR11575:SF24">
    <property type="entry name" value="5'-NUCLEOTIDASE"/>
    <property type="match status" value="1"/>
</dbReference>
<evidence type="ECO:0000313" key="9">
    <source>
        <dbReference type="EMBL" id="SKA36847.1"/>
    </source>
</evidence>
<evidence type="ECO:0000259" key="8">
    <source>
        <dbReference type="Pfam" id="PF02872"/>
    </source>
</evidence>
<proteinExistence type="inferred from homology"/>
<sequence length="534" mass="57159">MKSLYLTTAALAFGAALAGPAAAEWKLTILHSNDFHSRIEPINKYDSTCSGDDITENKCFGGSARMVKAIADEKAKFENVLVLDAGDQFQGSLFYTHYRGKAAAEFMKDAGYEAMAVGNHEFDNGPETLADFAKELPFPLLMANADTSREPAIHDLVKASAVIEKNGQKIGVIGLTPQDNAELTSAGKSIDFTDPVPAVKAEVERLSKDGVDKIILLSHSGYDADQRIAAAVDGLDVIVGGHSHTLLSNSDEHAAGPYPTMVKSPDGTEVPIVQAYAYGKYLGEIEVTFDDAGKVTEAKGDPILLDASRPEDEAVKARVAELAKPLDEIRQKVVGHAAAAIDGSREVCRARECPMGDLVADAMLDHVKGQGASIAIVNGGGLRASIDAGDITMGEVLTVLPFQNTLSTFEIKGDALVEALENGVSQVEDGAGRFPQVAGLKFSWSRSGKPGEYRIRQVEAMEDGAWKPIDPDKTYLVVSNNFMRAGGDGYHVFTDKGEKAYDFGPALEDVVVEYLQKSNEPYEPGTDGRITELN</sequence>
<evidence type="ECO:0000256" key="5">
    <source>
        <dbReference type="ARBA" id="ARBA00022801"/>
    </source>
</evidence>
<accession>A0A1T4T907</accession>
<dbReference type="CDD" id="cd07409">
    <property type="entry name" value="MPP_CD73_N"/>
    <property type="match status" value="1"/>
</dbReference>
<dbReference type="Pfam" id="PF00149">
    <property type="entry name" value="Metallophos"/>
    <property type="match status" value="1"/>
</dbReference>
<evidence type="ECO:0000256" key="2">
    <source>
        <dbReference type="ARBA" id="ARBA00022723"/>
    </source>
</evidence>
<dbReference type="GO" id="GO:0000166">
    <property type="term" value="F:nucleotide binding"/>
    <property type="evidence" value="ECO:0007669"/>
    <property type="project" value="UniProtKB-KW"/>
</dbReference>
<dbReference type="FunFam" id="3.60.21.10:FF:000020">
    <property type="entry name" value="NT5E isoform 4"/>
    <property type="match status" value="1"/>
</dbReference>
<dbReference type="InterPro" id="IPR036907">
    <property type="entry name" value="5'-Nucleotdase_C_sf"/>
</dbReference>
<feature type="domain" description="5'-Nucleotidase C-terminal" evidence="8">
    <location>
        <begin position="333"/>
        <end position="494"/>
    </location>
</feature>
<dbReference type="OrthoDB" id="9803927at2"/>
<gene>
    <name evidence="9" type="ORF">SAMN05428963_12125</name>
</gene>
<dbReference type="EMBL" id="FUXL01000021">
    <property type="protein sequence ID" value="SKA36847.1"/>
    <property type="molecule type" value="Genomic_DNA"/>
</dbReference>
<dbReference type="GO" id="GO:0046872">
    <property type="term" value="F:metal ion binding"/>
    <property type="evidence" value="ECO:0007669"/>
    <property type="project" value="UniProtKB-KW"/>
</dbReference>
<dbReference type="PROSITE" id="PS00786">
    <property type="entry name" value="5_NUCLEOTIDASE_2"/>
    <property type="match status" value="1"/>
</dbReference>
<keyword evidence="5 6" id="KW-0378">Hydrolase</keyword>
<feature type="chain" id="PRO_5011821794" evidence="6">
    <location>
        <begin position="19"/>
        <end position="534"/>
    </location>
</feature>
<dbReference type="STRING" id="1365950.SAMN05428963_12125"/>
<dbReference type="InterPro" id="IPR004843">
    <property type="entry name" value="Calcineurin-like_PHP"/>
</dbReference>
<dbReference type="RefSeq" id="WP_078710269.1">
    <property type="nucleotide sequence ID" value="NZ_FUXL01000021.1"/>
</dbReference>
<organism evidence="9 10">
    <name type="scientific">Consotaella salsifontis</name>
    <dbReference type="NCBI Taxonomy" id="1365950"/>
    <lineage>
        <taxon>Bacteria</taxon>
        <taxon>Pseudomonadati</taxon>
        <taxon>Pseudomonadota</taxon>
        <taxon>Alphaproteobacteria</taxon>
        <taxon>Hyphomicrobiales</taxon>
        <taxon>Aurantimonadaceae</taxon>
        <taxon>Consotaella</taxon>
    </lineage>
</organism>
<dbReference type="SUPFAM" id="SSF56300">
    <property type="entry name" value="Metallo-dependent phosphatases"/>
    <property type="match status" value="1"/>
</dbReference>
<comment type="similarity">
    <text evidence="1 6">Belongs to the 5'-nucleotidase family.</text>
</comment>
<dbReference type="Pfam" id="PF02872">
    <property type="entry name" value="5_nucleotid_C"/>
    <property type="match status" value="1"/>
</dbReference>
<dbReference type="Gene3D" id="3.90.780.10">
    <property type="entry name" value="5'-Nucleotidase, C-terminal domain"/>
    <property type="match status" value="1"/>
</dbReference>
<feature type="domain" description="Calcineurin-like phosphoesterase" evidence="7">
    <location>
        <begin position="28"/>
        <end position="245"/>
    </location>
</feature>
<dbReference type="Proteomes" id="UP000190135">
    <property type="component" value="Unassembled WGS sequence"/>
</dbReference>
<evidence type="ECO:0000256" key="4">
    <source>
        <dbReference type="ARBA" id="ARBA00022741"/>
    </source>
</evidence>
<dbReference type="InterPro" id="IPR029052">
    <property type="entry name" value="Metallo-depent_PP-like"/>
</dbReference>
<keyword evidence="2" id="KW-0479">Metal-binding</keyword>
<feature type="signal peptide" evidence="6">
    <location>
        <begin position="1"/>
        <end position="18"/>
    </location>
</feature>
<dbReference type="GO" id="GO:0016788">
    <property type="term" value="F:hydrolase activity, acting on ester bonds"/>
    <property type="evidence" value="ECO:0007669"/>
    <property type="project" value="InterPro"/>
</dbReference>
<dbReference type="AlphaFoldDB" id="A0A1T4T907"/>
<evidence type="ECO:0000256" key="1">
    <source>
        <dbReference type="ARBA" id="ARBA00006654"/>
    </source>
</evidence>
<evidence type="ECO:0000259" key="7">
    <source>
        <dbReference type="Pfam" id="PF00149"/>
    </source>
</evidence>
<evidence type="ECO:0000256" key="6">
    <source>
        <dbReference type="RuleBase" id="RU362119"/>
    </source>
</evidence>
<dbReference type="GO" id="GO:0009166">
    <property type="term" value="P:nucleotide catabolic process"/>
    <property type="evidence" value="ECO:0007669"/>
    <property type="project" value="InterPro"/>
</dbReference>
<dbReference type="Gene3D" id="3.60.21.10">
    <property type="match status" value="1"/>
</dbReference>
<dbReference type="InterPro" id="IPR008334">
    <property type="entry name" value="5'-Nucleotdase_C"/>
</dbReference>
<dbReference type="PRINTS" id="PR01607">
    <property type="entry name" value="APYRASEFAMLY"/>
</dbReference>
<dbReference type="PANTHER" id="PTHR11575">
    <property type="entry name" value="5'-NUCLEOTIDASE-RELATED"/>
    <property type="match status" value="1"/>
</dbReference>
<name>A0A1T4T907_9HYPH</name>
<reference evidence="10" key="1">
    <citation type="submission" date="2017-02" db="EMBL/GenBank/DDBJ databases">
        <authorList>
            <person name="Varghese N."/>
            <person name="Submissions S."/>
        </authorList>
    </citation>
    <scope>NUCLEOTIDE SEQUENCE [LARGE SCALE GENOMIC DNA]</scope>
    <source>
        <strain evidence="10">USBA 369</strain>
    </source>
</reference>
<protein>
    <submittedName>
        <fullName evidence="9">5'-nucleotidase</fullName>
    </submittedName>
</protein>
<keyword evidence="4 6" id="KW-0547">Nucleotide-binding</keyword>
<evidence type="ECO:0000256" key="3">
    <source>
        <dbReference type="ARBA" id="ARBA00022729"/>
    </source>
</evidence>
<keyword evidence="3 6" id="KW-0732">Signal</keyword>
<dbReference type="InterPro" id="IPR006146">
    <property type="entry name" value="5'-Nucleotdase_CS"/>
</dbReference>
<dbReference type="InterPro" id="IPR006179">
    <property type="entry name" value="5_nucleotidase/apyrase"/>
</dbReference>
<evidence type="ECO:0000313" key="10">
    <source>
        <dbReference type="Proteomes" id="UP000190135"/>
    </source>
</evidence>
<dbReference type="SUPFAM" id="SSF55816">
    <property type="entry name" value="5'-nucleotidase (syn. UDP-sugar hydrolase), C-terminal domain"/>
    <property type="match status" value="1"/>
</dbReference>